<evidence type="ECO:0000259" key="7">
    <source>
        <dbReference type="Pfam" id="PF07992"/>
    </source>
</evidence>
<reference evidence="8 9" key="1">
    <citation type="submission" date="2018-11" db="EMBL/GenBank/DDBJ databases">
        <title>Sequencing the genomes of 1000 actinobacteria strains.</title>
        <authorList>
            <person name="Klenk H.-P."/>
        </authorList>
    </citation>
    <scope>NUCLEOTIDE SEQUENCE [LARGE SCALE GENOMIC DNA]</scope>
    <source>
        <strain evidence="8 9">DSM 44348</strain>
    </source>
</reference>
<dbReference type="RefSeq" id="WP_123683686.1">
    <property type="nucleotide sequence ID" value="NZ_RKHY01000001.1"/>
</dbReference>
<feature type="region of interest" description="Disordered" evidence="6">
    <location>
        <begin position="373"/>
        <end position="398"/>
    </location>
</feature>
<accession>A0A3N2GV35</accession>
<comment type="similarity">
    <text evidence="2">Belongs to the NADH dehydrogenase family.</text>
</comment>
<gene>
    <name evidence="8" type="ORF">EDD35_2170</name>
</gene>
<sequence length="398" mass="41352">MNKTHKVIVIGGGYAGMLAANRLRMRDDVDVTLVNPRPAFVDRIRLHQFAAGTGEATVDFGTMLDDGVHLVVDTATRIDTAARAVRLASGRELGYDYVVYAVGSTAAAPAVPGAAEFAVPVAELESARRLRDELDALPPEAPVTVVGGGLTGIETAAELAERGRRVTLACGGTLAPSLSAGGRRYIAKWLSRHGVAVVEAAKVVEVRPDAVVFDDGTTRASALTVWSAGFAVPELAAASGLSTDDLGRLLTDETLTSVDDDRIVAAGDSAAPSGLPLRMSCQVAGPLGAQAADTVLSRIAGTEPPVLDVALVGSCVSLGRHAAVRQFARKDDTAQNFYVGGRLGAAYKELTYKLGVLKIRREARKPGSLRWVKGGRQVTGPVSAAAPATPTRTASPGR</sequence>
<proteinExistence type="inferred from homology"/>
<organism evidence="8 9">
    <name type="scientific">Amycolatopsis thermoflava</name>
    <dbReference type="NCBI Taxonomy" id="84480"/>
    <lineage>
        <taxon>Bacteria</taxon>
        <taxon>Bacillati</taxon>
        <taxon>Actinomycetota</taxon>
        <taxon>Actinomycetes</taxon>
        <taxon>Pseudonocardiales</taxon>
        <taxon>Pseudonocardiaceae</taxon>
        <taxon>Amycolatopsis</taxon>
        <taxon>Amycolatopsis methanolica group</taxon>
    </lineage>
</organism>
<dbReference type="Proteomes" id="UP000274843">
    <property type="component" value="Unassembled WGS sequence"/>
</dbReference>
<dbReference type="Gene3D" id="3.50.50.100">
    <property type="match status" value="1"/>
</dbReference>
<evidence type="ECO:0000313" key="9">
    <source>
        <dbReference type="Proteomes" id="UP000274843"/>
    </source>
</evidence>
<dbReference type="EMBL" id="RKHY01000001">
    <property type="protein sequence ID" value="ROS39855.1"/>
    <property type="molecule type" value="Genomic_DNA"/>
</dbReference>
<protein>
    <submittedName>
        <fullName evidence="8">NADH dehydrogenase FAD-containing subunit</fullName>
    </submittedName>
</protein>
<dbReference type="InterPro" id="IPR051169">
    <property type="entry name" value="NADH-Q_oxidoreductase"/>
</dbReference>
<evidence type="ECO:0000256" key="5">
    <source>
        <dbReference type="ARBA" id="ARBA00023002"/>
    </source>
</evidence>
<keyword evidence="9" id="KW-1185">Reference proteome</keyword>
<dbReference type="PANTHER" id="PTHR42913">
    <property type="entry name" value="APOPTOSIS-INDUCING FACTOR 1"/>
    <property type="match status" value="1"/>
</dbReference>
<keyword evidence="3" id="KW-0285">Flavoprotein</keyword>
<dbReference type="SUPFAM" id="SSF51905">
    <property type="entry name" value="FAD/NAD(P)-binding domain"/>
    <property type="match status" value="2"/>
</dbReference>
<evidence type="ECO:0000256" key="1">
    <source>
        <dbReference type="ARBA" id="ARBA00001974"/>
    </source>
</evidence>
<comment type="cofactor">
    <cofactor evidence="1">
        <name>FAD</name>
        <dbReference type="ChEBI" id="CHEBI:57692"/>
    </cofactor>
</comment>
<dbReference type="GeneID" id="301843584"/>
<feature type="domain" description="FAD/NAD(P)-binding" evidence="7">
    <location>
        <begin position="6"/>
        <end position="275"/>
    </location>
</feature>
<dbReference type="PRINTS" id="PR00368">
    <property type="entry name" value="FADPNR"/>
</dbReference>
<dbReference type="GO" id="GO:0019646">
    <property type="term" value="P:aerobic electron transport chain"/>
    <property type="evidence" value="ECO:0007669"/>
    <property type="project" value="TreeGrafter"/>
</dbReference>
<evidence type="ECO:0000313" key="8">
    <source>
        <dbReference type="EMBL" id="ROS39855.1"/>
    </source>
</evidence>
<evidence type="ECO:0000256" key="4">
    <source>
        <dbReference type="ARBA" id="ARBA00022827"/>
    </source>
</evidence>
<name>A0A3N2GV35_9PSEU</name>
<keyword evidence="4" id="KW-0274">FAD</keyword>
<dbReference type="GO" id="GO:0003955">
    <property type="term" value="F:NAD(P)H dehydrogenase (quinone) activity"/>
    <property type="evidence" value="ECO:0007669"/>
    <property type="project" value="TreeGrafter"/>
</dbReference>
<dbReference type="PANTHER" id="PTHR42913:SF3">
    <property type="entry name" value="64 KDA MITOCHONDRIAL NADH DEHYDROGENASE (EUROFUNG)"/>
    <property type="match status" value="1"/>
</dbReference>
<dbReference type="InterPro" id="IPR023753">
    <property type="entry name" value="FAD/NAD-binding_dom"/>
</dbReference>
<evidence type="ECO:0000256" key="3">
    <source>
        <dbReference type="ARBA" id="ARBA00022630"/>
    </source>
</evidence>
<dbReference type="InterPro" id="IPR036188">
    <property type="entry name" value="FAD/NAD-bd_sf"/>
</dbReference>
<dbReference type="AlphaFoldDB" id="A0A3N2GV35"/>
<evidence type="ECO:0000256" key="6">
    <source>
        <dbReference type="SAM" id="MobiDB-lite"/>
    </source>
</evidence>
<keyword evidence="5" id="KW-0560">Oxidoreductase</keyword>
<evidence type="ECO:0000256" key="2">
    <source>
        <dbReference type="ARBA" id="ARBA00005272"/>
    </source>
</evidence>
<feature type="compositionally biased region" description="Low complexity" evidence="6">
    <location>
        <begin position="378"/>
        <end position="398"/>
    </location>
</feature>
<comment type="caution">
    <text evidence="8">The sequence shown here is derived from an EMBL/GenBank/DDBJ whole genome shotgun (WGS) entry which is preliminary data.</text>
</comment>
<dbReference type="Pfam" id="PF07992">
    <property type="entry name" value="Pyr_redox_2"/>
    <property type="match status" value="1"/>
</dbReference>
<dbReference type="PRINTS" id="PR00469">
    <property type="entry name" value="PNDRDTASEII"/>
</dbReference>